<dbReference type="PROSITE" id="PS50082">
    <property type="entry name" value="WD_REPEATS_2"/>
    <property type="match status" value="2"/>
</dbReference>
<dbReference type="Gene3D" id="2.130.10.10">
    <property type="entry name" value="YVTN repeat-like/Quinoprotein amine dehydrogenase"/>
    <property type="match status" value="2"/>
</dbReference>
<dbReference type="Proteomes" id="UP000053095">
    <property type="component" value="Unassembled WGS sequence"/>
</dbReference>
<dbReference type="PANTHER" id="PTHR19854">
    <property type="entry name" value="TRANSDUCIN BETA-LIKE 3"/>
    <property type="match status" value="1"/>
</dbReference>
<evidence type="ECO:0000256" key="7">
    <source>
        <dbReference type="PROSITE-ProRule" id="PRU00221"/>
    </source>
</evidence>
<evidence type="ECO:0000256" key="4">
    <source>
        <dbReference type="ARBA" id="ARBA00037931"/>
    </source>
</evidence>
<evidence type="ECO:0000256" key="5">
    <source>
        <dbReference type="ARBA" id="ARBA00038749"/>
    </source>
</evidence>
<dbReference type="InterPro" id="IPR036322">
    <property type="entry name" value="WD40_repeat_dom_sf"/>
</dbReference>
<sequence>MTTSTTIQQQNLPPATPRYILRGHSSAIQALHFFADNTRLISADADGWIVIWDVATKRARAVWKAHEGAVLEVKGYRTGQGMSIYTHGRDHKLRVWRIKSTDEEELLSRVLPVERSSNEAENGKPAPEPWLLHSLPVNALNFCAFTLCFIPSVSDGKVDDGEDEAYFAVPNALNSGAIDVFRLPSERRVSTIPADTSVQTGMVMAVKILIENSNPQDPFVYMLSGYEDGHVMVHLSRPPSELTKAWRWVRIYVSRPHSQPVLSLDSVQAEANHLPGFFYTSSADALIVKHPIPSIYTQMNVETTPSKVLNTKHSGQQGLCVRGDQKLFATAGWDARIRVYSCKAMKELAVLKWHNEGCYAVAFADILSSTSTEYSSTQDGDDSAVQTQASPLEIVRLQRNQKAQQTHWLAAGSKDGKISLWDIY</sequence>
<evidence type="ECO:0000256" key="6">
    <source>
        <dbReference type="ARBA" id="ARBA00040563"/>
    </source>
</evidence>
<evidence type="ECO:0000256" key="3">
    <source>
        <dbReference type="ARBA" id="ARBA00037338"/>
    </source>
</evidence>
<evidence type="ECO:0000256" key="2">
    <source>
        <dbReference type="ARBA" id="ARBA00022737"/>
    </source>
</evidence>
<dbReference type="AlphaFoldDB" id="A0A6V8GZP5"/>
<keyword evidence="9" id="KW-1185">Reference proteome</keyword>
<proteinExistence type="inferred from homology"/>
<feature type="repeat" description="WD" evidence="7">
    <location>
        <begin position="409"/>
        <end position="424"/>
    </location>
</feature>
<reference evidence="9" key="1">
    <citation type="journal article" date="2015" name="Genome Announc.">
        <title>Draft genome sequence of Talaromyces cellulolyticus strain Y-94, a source of lignocellulosic biomass-degrading enzymes.</title>
        <authorList>
            <person name="Fujii T."/>
            <person name="Koike H."/>
            <person name="Sawayama S."/>
            <person name="Yano S."/>
            <person name="Inoue H."/>
        </authorList>
    </citation>
    <scope>NUCLEOTIDE SEQUENCE [LARGE SCALE GENOMIC DNA]</scope>
    <source>
        <strain evidence="9">Y-94</strain>
    </source>
</reference>
<comment type="caution">
    <text evidence="8">The sequence shown here is derived from an EMBL/GenBank/DDBJ whole genome shotgun (WGS) entry which is preliminary data.</text>
</comment>
<evidence type="ECO:0000256" key="1">
    <source>
        <dbReference type="ARBA" id="ARBA00022574"/>
    </source>
</evidence>
<keyword evidence="2" id="KW-0677">Repeat</keyword>
<comment type="function">
    <text evidence="3">Component of the ASTRA complex involved in chromatin remodeling.</text>
</comment>
<comment type="similarity">
    <text evidence="4">Belongs to the WD repeat ASA1 family.</text>
</comment>
<evidence type="ECO:0000313" key="9">
    <source>
        <dbReference type="Proteomes" id="UP000053095"/>
    </source>
</evidence>
<accession>A0A6V8GZP5</accession>
<dbReference type="InterPro" id="IPR015943">
    <property type="entry name" value="WD40/YVTN_repeat-like_dom_sf"/>
</dbReference>
<comment type="subunit">
    <text evidence="5">Component of the ASTRA chromatin remodeling machinery complex.</text>
</comment>
<dbReference type="PANTHER" id="PTHR19854:SF1">
    <property type="entry name" value="GUANINE NUCLEOTIDE-BINDING PROTEIN SUBUNIT BETA-LIKE PROTEIN 1"/>
    <property type="match status" value="1"/>
</dbReference>
<dbReference type="EMBL" id="DF933811">
    <property type="protein sequence ID" value="GAM34528.1"/>
    <property type="molecule type" value="Genomic_DNA"/>
</dbReference>
<dbReference type="SMART" id="SM00320">
    <property type="entry name" value="WD40"/>
    <property type="match status" value="4"/>
</dbReference>
<dbReference type="PROSITE" id="PS50294">
    <property type="entry name" value="WD_REPEATS_REGION"/>
    <property type="match status" value="1"/>
</dbReference>
<dbReference type="Pfam" id="PF00400">
    <property type="entry name" value="WD40"/>
    <property type="match status" value="2"/>
</dbReference>
<organism evidence="8 9">
    <name type="scientific">Talaromyces pinophilus</name>
    <name type="common">Penicillium pinophilum</name>
    <dbReference type="NCBI Taxonomy" id="128442"/>
    <lineage>
        <taxon>Eukaryota</taxon>
        <taxon>Fungi</taxon>
        <taxon>Dikarya</taxon>
        <taxon>Ascomycota</taxon>
        <taxon>Pezizomycotina</taxon>
        <taxon>Eurotiomycetes</taxon>
        <taxon>Eurotiomycetidae</taxon>
        <taxon>Eurotiales</taxon>
        <taxon>Trichocomaceae</taxon>
        <taxon>Talaromyces</taxon>
        <taxon>Talaromyces sect. Talaromyces</taxon>
    </lineage>
</organism>
<name>A0A6V8GZP5_TALPI</name>
<dbReference type="InterPro" id="IPR019775">
    <property type="entry name" value="WD40_repeat_CS"/>
</dbReference>
<dbReference type="SUPFAM" id="SSF50978">
    <property type="entry name" value="WD40 repeat-like"/>
    <property type="match status" value="1"/>
</dbReference>
<protein>
    <recommendedName>
        <fullName evidence="6">ASTRA-associated protein 1</fullName>
    </recommendedName>
</protein>
<keyword evidence="1 7" id="KW-0853">WD repeat</keyword>
<feature type="repeat" description="WD" evidence="7">
    <location>
        <begin position="21"/>
        <end position="62"/>
    </location>
</feature>
<gene>
    <name evidence="8" type="ORF">TCE0_015f02170</name>
</gene>
<dbReference type="PROSITE" id="PS00678">
    <property type="entry name" value="WD_REPEATS_1"/>
    <property type="match status" value="2"/>
</dbReference>
<evidence type="ECO:0000313" key="8">
    <source>
        <dbReference type="EMBL" id="GAM34528.1"/>
    </source>
</evidence>
<dbReference type="InterPro" id="IPR001680">
    <property type="entry name" value="WD40_rpt"/>
</dbReference>